<dbReference type="EMBL" id="GG745387">
    <property type="protein sequence ID" value="KNE73045.1"/>
    <property type="molecule type" value="Genomic_DNA"/>
</dbReference>
<evidence type="ECO:0000313" key="2">
    <source>
        <dbReference type="EMBL" id="KNE73045.1"/>
    </source>
</evidence>
<proteinExistence type="predicted"/>
<dbReference type="AlphaFoldDB" id="A0A0L0TEE2"/>
<protein>
    <submittedName>
        <fullName evidence="2">Uncharacterized protein</fullName>
    </submittedName>
</protein>
<reference evidence="2 3" key="1">
    <citation type="submission" date="2009-11" db="EMBL/GenBank/DDBJ databases">
        <title>Annotation of Allomyces macrogynus ATCC 38327.</title>
        <authorList>
            <consortium name="The Broad Institute Genome Sequencing Platform"/>
            <person name="Russ C."/>
            <person name="Cuomo C."/>
            <person name="Burger G."/>
            <person name="Gray M.W."/>
            <person name="Holland P.W.H."/>
            <person name="King N."/>
            <person name="Lang F.B.F."/>
            <person name="Roger A.J."/>
            <person name="Ruiz-Trillo I."/>
            <person name="Young S.K."/>
            <person name="Zeng Q."/>
            <person name="Gargeya S."/>
            <person name="Fitzgerald M."/>
            <person name="Haas B."/>
            <person name="Abouelleil A."/>
            <person name="Alvarado L."/>
            <person name="Arachchi H.M."/>
            <person name="Berlin A."/>
            <person name="Chapman S.B."/>
            <person name="Gearin G."/>
            <person name="Goldberg J."/>
            <person name="Griggs A."/>
            <person name="Gujja S."/>
            <person name="Hansen M."/>
            <person name="Heiman D."/>
            <person name="Howarth C."/>
            <person name="Larimer J."/>
            <person name="Lui A."/>
            <person name="MacDonald P.J.P."/>
            <person name="McCowen C."/>
            <person name="Montmayeur A."/>
            <person name="Murphy C."/>
            <person name="Neiman D."/>
            <person name="Pearson M."/>
            <person name="Priest M."/>
            <person name="Roberts A."/>
            <person name="Saif S."/>
            <person name="Shea T."/>
            <person name="Sisk P."/>
            <person name="Stolte C."/>
            <person name="Sykes S."/>
            <person name="Wortman J."/>
            <person name="Nusbaum C."/>
            <person name="Birren B."/>
        </authorList>
    </citation>
    <scope>NUCLEOTIDE SEQUENCE [LARGE SCALE GENOMIC DNA]</scope>
    <source>
        <strain evidence="2 3">ATCC 38327</strain>
    </source>
</reference>
<evidence type="ECO:0000313" key="3">
    <source>
        <dbReference type="Proteomes" id="UP000054350"/>
    </source>
</evidence>
<accession>A0A0L0TEE2</accession>
<feature type="signal peptide" evidence="1">
    <location>
        <begin position="1"/>
        <end position="20"/>
    </location>
</feature>
<organism evidence="2 3">
    <name type="scientific">Allomyces macrogynus (strain ATCC 38327)</name>
    <name type="common">Allomyces javanicus var. macrogynus</name>
    <dbReference type="NCBI Taxonomy" id="578462"/>
    <lineage>
        <taxon>Eukaryota</taxon>
        <taxon>Fungi</taxon>
        <taxon>Fungi incertae sedis</taxon>
        <taxon>Blastocladiomycota</taxon>
        <taxon>Blastocladiomycetes</taxon>
        <taxon>Blastocladiales</taxon>
        <taxon>Blastocladiaceae</taxon>
        <taxon>Allomyces</taxon>
    </lineage>
</organism>
<name>A0A0L0TEE2_ALLM3</name>
<gene>
    <name evidence="2" type="ORF">AMAG_17314</name>
</gene>
<dbReference type="Proteomes" id="UP000054350">
    <property type="component" value="Unassembled WGS sequence"/>
</dbReference>
<keyword evidence="1" id="KW-0732">Signal</keyword>
<feature type="chain" id="PRO_5005548542" evidence="1">
    <location>
        <begin position="21"/>
        <end position="239"/>
    </location>
</feature>
<reference evidence="3" key="2">
    <citation type="submission" date="2009-11" db="EMBL/GenBank/DDBJ databases">
        <title>The Genome Sequence of Allomyces macrogynus strain ATCC 38327.</title>
        <authorList>
            <consortium name="The Broad Institute Genome Sequencing Platform"/>
            <person name="Russ C."/>
            <person name="Cuomo C."/>
            <person name="Shea T."/>
            <person name="Young S.K."/>
            <person name="Zeng Q."/>
            <person name="Koehrsen M."/>
            <person name="Haas B."/>
            <person name="Borodovsky M."/>
            <person name="Guigo R."/>
            <person name="Alvarado L."/>
            <person name="Berlin A."/>
            <person name="Borenstein D."/>
            <person name="Chen Z."/>
            <person name="Engels R."/>
            <person name="Freedman E."/>
            <person name="Gellesch M."/>
            <person name="Goldberg J."/>
            <person name="Griggs A."/>
            <person name="Gujja S."/>
            <person name="Heiman D."/>
            <person name="Hepburn T."/>
            <person name="Howarth C."/>
            <person name="Jen D."/>
            <person name="Larson L."/>
            <person name="Lewis B."/>
            <person name="Mehta T."/>
            <person name="Park D."/>
            <person name="Pearson M."/>
            <person name="Roberts A."/>
            <person name="Saif S."/>
            <person name="Shenoy N."/>
            <person name="Sisk P."/>
            <person name="Stolte C."/>
            <person name="Sykes S."/>
            <person name="Walk T."/>
            <person name="White J."/>
            <person name="Yandava C."/>
            <person name="Burger G."/>
            <person name="Gray M.W."/>
            <person name="Holland P.W.H."/>
            <person name="King N."/>
            <person name="Lang F.B.F."/>
            <person name="Roger A.J."/>
            <person name="Ruiz-Trillo I."/>
            <person name="Lander E."/>
            <person name="Nusbaum C."/>
        </authorList>
    </citation>
    <scope>NUCLEOTIDE SEQUENCE [LARGE SCALE GENOMIC DNA]</scope>
    <source>
        <strain evidence="3">ATCC 38327</strain>
    </source>
</reference>
<sequence>MLLGVACSTLMAGMLFAALAAFDAALKSSFNFVPPSVPPPPERPHSPPTPRQRAPFIPPYPYKPIFRDQHPPCPAPHLRPVAATVIETHGSLVLERERQPYRIGPNEDMVARLEHMAQVSASCDDCVRGTLLQDATMALPVAVDSFMPALPHRPVRRETAAPTKPSAPAGSDVLMPFAAPDATDLRAHVSDGSSINAELLKTLHALVAAQETVLKLTRLAVAQFEHQIGPGRDTGLKKE</sequence>
<evidence type="ECO:0000256" key="1">
    <source>
        <dbReference type="SAM" id="SignalP"/>
    </source>
</evidence>
<dbReference type="VEuPathDB" id="FungiDB:AMAG_17314"/>
<keyword evidence="3" id="KW-1185">Reference proteome</keyword>